<evidence type="ECO:0000256" key="2">
    <source>
        <dbReference type="SAM" id="MobiDB-lite"/>
    </source>
</evidence>
<keyword evidence="1" id="KW-0175">Coiled coil</keyword>
<keyword evidence="4" id="KW-1185">Reference proteome</keyword>
<dbReference type="RefSeq" id="WP_101304986.1">
    <property type="nucleotide sequence ID" value="NZ_NXGX01000015.1"/>
</dbReference>
<dbReference type="AlphaFoldDB" id="A0A2N3L0Q5"/>
<evidence type="ECO:0000313" key="3">
    <source>
        <dbReference type="EMBL" id="PKR56381.1"/>
    </source>
</evidence>
<evidence type="ECO:0000313" key="4">
    <source>
        <dbReference type="Proteomes" id="UP000233332"/>
    </source>
</evidence>
<evidence type="ECO:0000256" key="1">
    <source>
        <dbReference type="SAM" id="Coils"/>
    </source>
</evidence>
<accession>A0A2N3L0Q5</accession>
<gene>
    <name evidence="3" type="ORF">COO92_21490</name>
</gene>
<name>A0A2N3L0Q5_9PROT</name>
<feature type="coiled-coil region" evidence="1">
    <location>
        <begin position="106"/>
        <end position="166"/>
    </location>
</feature>
<organism evidence="3 4">
    <name type="scientific">Thalassospira lohafexi</name>
    <dbReference type="NCBI Taxonomy" id="744227"/>
    <lineage>
        <taxon>Bacteria</taxon>
        <taxon>Pseudomonadati</taxon>
        <taxon>Pseudomonadota</taxon>
        <taxon>Alphaproteobacteria</taxon>
        <taxon>Rhodospirillales</taxon>
        <taxon>Thalassospiraceae</taxon>
        <taxon>Thalassospira</taxon>
    </lineage>
</organism>
<dbReference type="EMBL" id="NXGX01000015">
    <property type="protein sequence ID" value="PKR56381.1"/>
    <property type="molecule type" value="Genomic_DNA"/>
</dbReference>
<reference evidence="3 4" key="1">
    <citation type="submission" date="2017-09" db="EMBL/GenBank/DDBJ databases">
        <title>Biodiversity and function of Thalassospira species in the particle-attached aromatic-hydrocarbon-degrading consortia from the surface seawater of the China South Sea.</title>
        <authorList>
            <person name="Dong C."/>
            <person name="Lai Q."/>
            <person name="Shao Z."/>
        </authorList>
    </citation>
    <scope>NUCLEOTIDE SEQUENCE [LARGE SCALE GENOMIC DNA]</scope>
    <source>
        <strain evidence="3 4">139Z-12</strain>
    </source>
</reference>
<protein>
    <submittedName>
        <fullName evidence="3">Uncharacterized protein</fullName>
    </submittedName>
</protein>
<dbReference type="Proteomes" id="UP000233332">
    <property type="component" value="Unassembled WGS sequence"/>
</dbReference>
<feature type="region of interest" description="Disordered" evidence="2">
    <location>
        <begin position="61"/>
        <end position="84"/>
    </location>
</feature>
<sequence>MNKDMTGHNNPPSAIDELEQVAGDLYAEANNWADGTEIADDEQAGAVSDLINMIRDHTKKVEGNRKAEKQPHMDAAKAVDETHKPIKESLDRAAGILKSVLLKWQTKKEAEQRAEAERLRKLAEEEARKAQEAIQQRETLEDAELAEQRVKEAKRLEQQANAAAKANANSKGSVGRAVSMRTKHVATVTDYKAAAGWLWQNRPGCFSETIEKLVQQEVNRKNHSIPGVEITEERSVA</sequence>
<proteinExistence type="predicted"/>
<comment type="caution">
    <text evidence="3">The sequence shown here is derived from an EMBL/GenBank/DDBJ whole genome shotgun (WGS) entry which is preliminary data.</text>
</comment>